<proteinExistence type="predicted"/>
<dbReference type="SUPFAM" id="SSF50965">
    <property type="entry name" value="Galactose oxidase, central domain"/>
    <property type="match status" value="2"/>
</dbReference>
<dbReference type="Pfam" id="PF08268">
    <property type="entry name" value="FBA_3"/>
    <property type="match status" value="2"/>
</dbReference>
<dbReference type="PANTHER" id="PTHR31672:SF13">
    <property type="entry name" value="F-BOX PROTEIN CPR30-LIKE"/>
    <property type="match status" value="1"/>
</dbReference>
<dbReference type="SUPFAM" id="SSF81383">
    <property type="entry name" value="F-box domain"/>
    <property type="match status" value="2"/>
</dbReference>
<dbReference type="InterPro" id="IPR036047">
    <property type="entry name" value="F-box-like_dom_sf"/>
</dbReference>
<name>A0A834T0R6_9FABA</name>
<dbReference type="OrthoDB" id="591557at2759"/>
<accession>A0A834T0R6</accession>
<keyword evidence="3" id="KW-1185">Reference proteome</keyword>
<dbReference type="PANTHER" id="PTHR31672">
    <property type="entry name" value="BNACNNG10540D PROTEIN"/>
    <property type="match status" value="1"/>
</dbReference>
<dbReference type="SMART" id="SM00256">
    <property type="entry name" value="FBOX"/>
    <property type="match status" value="2"/>
</dbReference>
<dbReference type="InterPro" id="IPR001810">
    <property type="entry name" value="F-box_dom"/>
</dbReference>
<feature type="domain" description="F-box" evidence="1">
    <location>
        <begin position="1"/>
        <end position="48"/>
    </location>
</feature>
<evidence type="ECO:0000259" key="1">
    <source>
        <dbReference type="PROSITE" id="PS50181"/>
    </source>
</evidence>
<dbReference type="Pfam" id="PF00646">
    <property type="entry name" value="F-box"/>
    <property type="match status" value="2"/>
</dbReference>
<dbReference type="InterPro" id="IPR050796">
    <property type="entry name" value="SCF_F-box_component"/>
</dbReference>
<dbReference type="PROSITE" id="PS50181">
    <property type="entry name" value="FBOX"/>
    <property type="match status" value="2"/>
</dbReference>
<gene>
    <name evidence="2" type="ORF">G2W53_034705</name>
</gene>
<reference evidence="2" key="1">
    <citation type="submission" date="2020-09" db="EMBL/GenBank/DDBJ databases">
        <title>Genome-Enabled Discovery of Anthraquinone Biosynthesis in Senna tora.</title>
        <authorList>
            <person name="Kang S.-H."/>
            <person name="Pandey R.P."/>
            <person name="Lee C.-M."/>
            <person name="Sim J.-S."/>
            <person name="Jeong J.-T."/>
            <person name="Choi B.-S."/>
            <person name="Jung M."/>
            <person name="Ginzburg D."/>
            <person name="Zhao K."/>
            <person name="Won S.Y."/>
            <person name="Oh T.-J."/>
            <person name="Yu Y."/>
            <person name="Kim N.-H."/>
            <person name="Lee O.R."/>
            <person name="Lee T.-H."/>
            <person name="Bashyal P."/>
            <person name="Kim T.-S."/>
            <person name="Lee W.-H."/>
            <person name="Kawkins C."/>
            <person name="Kim C.-K."/>
            <person name="Kim J.S."/>
            <person name="Ahn B.O."/>
            <person name="Rhee S.Y."/>
            <person name="Sohng J.K."/>
        </authorList>
    </citation>
    <scope>NUCLEOTIDE SEQUENCE</scope>
    <source>
        <tissue evidence="2">Leaf</tissue>
    </source>
</reference>
<organism evidence="2 3">
    <name type="scientific">Senna tora</name>
    <dbReference type="NCBI Taxonomy" id="362788"/>
    <lineage>
        <taxon>Eukaryota</taxon>
        <taxon>Viridiplantae</taxon>
        <taxon>Streptophyta</taxon>
        <taxon>Embryophyta</taxon>
        <taxon>Tracheophyta</taxon>
        <taxon>Spermatophyta</taxon>
        <taxon>Magnoliopsida</taxon>
        <taxon>eudicotyledons</taxon>
        <taxon>Gunneridae</taxon>
        <taxon>Pentapetalae</taxon>
        <taxon>rosids</taxon>
        <taxon>fabids</taxon>
        <taxon>Fabales</taxon>
        <taxon>Fabaceae</taxon>
        <taxon>Caesalpinioideae</taxon>
        <taxon>Cassia clade</taxon>
        <taxon>Senna</taxon>
    </lineage>
</organism>
<dbReference type="NCBIfam" id="TIGR01640">
    <property type="entry name" value="F_box_assoc_1"/>
    <property type="match status" value="2"/>
</dbReference>
<dbReference type="EMBL" id="JAAIUW010000010">
    <property type="protein sequence ID" value="KAF7813729.1"/>
    <property type="molecule type" value="Genomic_DNA"/>
</dbReference>
<protein>
    <submittedName>
        <fullName evidence="2">F-box/kelch-repeat protein</fullName>
    </submittedName>
</protein>
<feature type="domain" description="F-box" evidence="1">
    <location>
        <begin position="418"/>
        <end position="468"/>
    </location>
</feature>
<dbReference type="AlphaFoldDB" id="A0A834T0R6"/>
<comment type="caution">
    <text evidence="2">The sequence shown here is derived from an EMBL/GenBank/DDBJ whole genome shotgun (WGS) entry which is preliminary data.</text>
</comment>
<dbReference type="InterPro" id="IPR013187">
    <property type="entry name" value="F-box-assoc_dom_typ3"/>
</dbReference>
<dbReference type="Gene3D" id="1.20.1280.50">
    <property type="match status" value="2"/>
</dbReference>
<evidence type="ECO:0000313" key="2">
    <source>
        <dbReference type="EMBL" id="KAF7813729.1"/>
    </source>
</evidence>
<dbReference type="InterPro" id="IPR011043">
    <property type="entry name" value="Gal_Oxase/kelch_b-propeller"/>
</dbReference>
<dbReference type="InterPro" id="IPR017451">
    <property type="entry name" value="F-box-assoc_interact_dom"/>
</dbReference>
<evidence type="ECO:0000313" key="3">
    <source>
        <dbReference type="Proteomes" id="UP000634136"/>
    </source>
</evidence>
<dbReference type="CDD" id="cd22157">
    <property type="entry name" value="F-box_AtFBW1-like"/>
    <property type="match status" value="1"/>
</dbReference>
<sequence length="777" mass="86985">MKDLPEELLLNILLRLPVKSLLRFKSVSKLWHSLISDPHFANSHFQRSSFLSGRLLHIADSQVRSIDFHSSISALVHLNCPIIPPPPSLQIWGSCKGFVVVHNGDHLFVWNPSTGSCKQLTSSPMTSQFVRFIHGFGYDASTDDYLLVLAGGELRYAQFFSMKANSWKEIEGSANFSYCKAVIESSIGSFLNGAIHWLVLGPRTQITDHIVLAFNVTERNFHEIPLLDDFGSLDFCYLGTLGGCLSLCELGEGTTNIWLMKEYGLKSSWTKSFVMSLANIPTNYFCSICLTQSGEIVGTDGESGLVKCNGIGERLYFHSPPVTMVKYEKNMSNIDEAAEFGSILKAFTDVQICHTLREVNMCADMLAKQANLSEGSLVVHNYIPNFLKAYFFADFVGVHRAPGPTLISLPPRFPSSPVTTMNHFPEDLLHNILLRLPVKSLMRFKSVSKLWLSLISDPHFAKSHFQRSPLFPHKLIHIAHSHFVSIDFNSSFHDDSAPVRLRFPIKSLPVQIWGSCRGFVLLDDFQNLFVWNPATGSCKTLPYYPITSQFCILLRGFGYDVSNDDYLIVVAQYDLSDAIRASQFQFFSIKANSWRKIEGGTNFSYATDMILNYSLVGPFLNGAIHWLLCRHDPLDEVILAFNVTKRNLMEIPLPDDYGTDYLFLFLQTLGGCLSLCEIFDDTTNIWLMKEYGMKSSWTKSIVVSLANIPTNYFCSIGLTQSGEIVGTGGGSGLVKCNGNGEVLEYRLFNILAGTVTTYTETLLSLPCGDVREEDEQH</sequence>
<dbReference type="Proteomes" id="UP000634136">
    <property type="component" value="Unassembled WGS sequence"/>
</dbReference>